<accession>A0ACC1QR85</accession>
<gene>
    <name evidence="1" type="ORF">NLG97_g6701</name>
</gene>
<protein>
    <submittedName>
        <fullName evidence="1">Uncharacterized protein</fullName>
    </submittedName>
</protein>
<dbReference type="EMBL" id="JANAKD010000926">
    <property type="protein sequence ID" value="KAJ3486011.1"/>
    <property type="molecule type" value="Genomic_DNA"/>
</dbReference>
<reference evidence="1" key="1">
    <citation type="submission" date="2022-07" db="EMBL/GenBank/DDBJ databases">
        <title>Genome Sequence of Lecanicillium saksenae.</title>
        <authorList>
            <person name="Buettner E."/>
        </authorList>
    </citation>
    <scope>NUCLEOTIDE SEQUENCE</scope>
    <source>
        <strain evidence="1">VT-O1</strain>
    </source>
</reference>
<dbReference type="Proteomes" id="UP001148737">
    <property type="component" value="Unassembled WGS sequence"/>
</dbReference>
<name>A0ACC1QR85_9HYPO</name>
<organism evidence="1 2">
    <name type="scientific">Lecanicillium saksenae</name>
    <dbReference type="NCBI Taxonomy" id="468837"/>
    <lineage>
        <taxon>Eukaryota</taxon>
        <taxon>Fungi</taxon>
        <taxon>Dikarya</taxon>
        <taxon>Ascomycota</taxon>
        <taxon>Pezizomycotina</taxon>
        <taxon>Sordariomycetes</taxon>
        <taxon>Hypocreomycetidae</taxon>
        <taxon>Hypocreales</taxon>
        <taxon>Cordycipitaceae</taxon>
        <taxon>Lecanicillium</taxon>
    </lineage>
</organism>
<evidence type="ECO:0000313" key="1">
    <source>
        <dbReference type="EMBL" id="KAJ3486011.1"/>
    </source>
</evidence>
<sequence>MATSDYRVLYAEINCNHPPGSFTIVLEHSAVGADDGHYFIFQKNGKFDVKPLEADYKPSMAPYRYFPEKNRQSIEKALYGYACPEGADVMLWVSSIVMELDRDQLVTMP</sequence>
<keyword evidence="2" id="KW-1185">Reference proteome</keyword>
<comment type="caution">
    <text evidence="1">The sequence shown here is derived from an EMBL/GenBank/DDBJ whole genome shotgun (WGS) entry which is preliminary data.</text>
</comment>
<evidence type="ECO:0000313" key="2">
    <source>
        <dbReference type="Proteomes" id="UP001148737"/>
    </source>
</evidence>
<proteinExistence type="predicted"/>